<feature type="domain" description="Cytoskeleton-associated protein 2 C-terminal" evidence="7">
    <location>
        <begin position="221"/>
        <end position="267"/>
    </location>
</feature>
<keyword evidence="5" id="KW-0206">Cytoskeleton</keyword>
<evidence type="ECO:0000313" key="9">
    <source>
        <dbReference type="Proteomes" id="UP000472265"/>
    </source>
</evidence>
<dbReference type="InterPro" id="IPR026165">
    <property type="entry name" value="CKAP2_fam"/>
</dbReference>
<dbReference type="PANTHER" id="PTHR16076">
    <property type="entry name" value="CYTOSKELETON ASSOCIATED PROTEIN 2-RELATED"/>
    <property type="match status" value="1"/>
</dbReference>
<evidence type="ECO:0000256" key="4">
    <source>
        <dbReference type="ARBA" id="ARBA00022553"/>
    </source>
</evidence>
<comment type="similarity">
    <text evidence="2">Belongs to the CKAP2 family.</text>
</comment>
<dbReference type="OMA" id="HEPEGQN"/>
<organism evidence="8 9">
    <name type="scientific">Sparus aurata</name>
    <name type="common">Gilthead sea bream</name>
    <dbReference type="NCBI Taxonomy" id="8175"/>
    <lineage>
        <taxon>Eukaryota</taxon>
        <taxon>Metazoa</taxon>
        <taxon>Chordata</taxon>
        <taxon>Craniata</taxon>
        <taxon>Vertebrata</taxon>
        <taxon>Euteleostomi</taxon>
        <taxon>Actinopterygii</taxon>
        <taxon>Neopterygii</taxon>
        <taxon>Teleostei</taxon>
        <taxon>Neoteleostei</taxon>
        <taxon>Acanthomorphata</taxon>
        <taxon>Eupercaria</taxon>
        <taxon>Spariformes</taxon>
        <taxon>Sparidae</taxon>
        <taxon>Sparus</taxon>
    </lineage>
</organism>
<evidence type="ECO:0000259" key="7">
    <source>
        <dbReference type="Pfam" id="PF15297"/>
    </source>
</evidence>
<reference evidence="8" key="3">
    <citation type="submission" date="2025-09" db="UniProtKB">
        <authorList>
            <consortium name="Ensembl"/>
        </authorList>
    </citation>
    <scope>IDENTIFICATION</scope>
</reference>
<gene>
    <name evidence="8" type="primary">si:ch211-266i6.3</name>
</gene>
<protein>
    <submittedName>
        <fullName evidence="8">Si:ch211-266i6.3</fullName>
    </submittedName>
</protein>
<dbReference type="PANTHER" id="PTHR16076:SF8">
    <property type="entry name" value="CYTOSKELETON-ASSOCIATED PROTEIN 2"/>
    <property type="match status" value="1"/>
</dbReference>
<proteinExistence type="inferred from homology"/>
<dbReference type="GO" id="GO:0015630">
    <property type="term" value="C:microtubule cytoskeleton"/>
    <property type="evidence" value="ECO:0007669"/>
    <property type="project" value="TreeGrafter"/>
</dbReference>
<dbReference type="Pfam" id="PF15297">
    <property type="entry name" value="CKAP2_C"/>
    <property type="match status" value="2"/>
</dbReference>
<dbReference type="Proteomes" id="UP000472265">
    <property type="component" value="Chromosome 13"/>
</dbReference>
<dbReference type="FunCoup" id="A0A671VNX6">
    <property type="interactions" value="790"/>
</dbReference>
<evidence type="ECO:0000256" key="6">
    <source>
        <dbReference type="SAM" id="MobiDB-lite"/>
    </source>
</evidence>
<keyword evidence="4" id="KW-0597">Phosphoprotein</keyword>
<evidence type="ECO:0000256" key="3">
    <source>
        <dbReference type="ARBA" id="ARBA00022490"/>
    </source>
</evidence>
<feature type="compositionally biased region" description="Polar residues" evidence="6">
    <location>
        <begin position="36"/>
        <end position="45"/>
    </location>
</feature>
<dbReference type="InterPro" id="IPR029197">
    <property type="entry name" value="CKAP2_C"/>
</dbReference>
<evidence type="ECO:0000313" key="8">
    <source>
        <dbReference type="Ensembl" id="ENSSAUP00010028140.1"/>
    </source>
</evidence>
<feature type="compositionally biased region" description="Basic and acidic residues" evidence="6">
    <location>
        <begin position="393"/>
        <end position="417"/>
    </location>
</feature>
<dbReference type="AlphaFoldDB" id="A0A671VNX6"/>
<sequence length="553" mass="59952">SGKTATVPLQLKGNEKEETMGKNGPLKAKAKKAETRVTSGVQQRQTHSRCFLTEKAVKVKKIAAEAPKPPAAVPLVKSAPGMYKGKIVQSKIGSIWKSSATLGGADPKPSAPKTESQRVGHVTKIRSNSVTDIPGHGTQKPTQTRSKSVLDRPAQMPKPTIASHPPAGFYSARPPARTVPATLTSTSTRNANVAFTKRSGTQNSKPKIPLTDKNVSKPPVTSTVSQYRFTMESAEERRAKLADWLASKGKTLKNPATTSVAPPKTKVCAKPTPDSAAAAALCADTQGAELTTQSQTPVMMNTTLDLLENSDADLPVIPQEGVEDIVVNLCDALEALATPSSCNNGTFSYVCPLGVILLFTPALLSFLFPLELSQVTDVCNDVELMDGKPKDECEKEELKNKMSEDVSEKPKVEQVKDEVEENDDQGVETDDEDVESDDECVMETTPEMEDASVVKYSVKTTPFLQSVKKTIAEDVSRSASRRKSNIKDLKFLTPVRRSCRIERKSSRLPTMLLDHDPCVSSLAELVKLDDSPNAYICRKNPALMEDLPDQPRL</sequence>
<feature type="region of interest" description="Disordered" evidence="6">
    <location>
        <begin position="1"/>
        <end position="46"/>
    </location>
</feature>
<keyword evidence="3" id="KW-0963">Cytoplasm</keyword>
<feature type="domain" description="Cytoskeleton-associated protein 2 C-terminal" evidence="7">
    <location>
        <begin position="393"/>
        <end position="543"/>
    </location>
</feature>
<feature type="region of interest" description="Disordered" evidence="6">
    <location>
        <begin position="393"/>
        <end position="437"/>
    </location>
</feature>
<dbReference type="GeneTree" id="ENSGT00530000063691"/>
<keyword evidence="9" id="KW-1185">Reference proteome</keyword>
<name>A0A671VNX6_SPAAU</name>
<feature type="compositionally biased region" description="Acidic residues" evidence="6">
    <location>
        <begin position="418"/>
        <end position="437"/>
    </location>
</feature>
<evidence type="ECO:0000256" key="1">
    <source>
        <dbReference type="ARBA" id="ARBA00004245"/>
    </source>
</evidence>
<evidence type="ECO:0000256" key="5">
    <source>
        <dbReference type="ARBA" id="ARBA00023212"/>
    </source>
</evidence>
<reference evidence="8" key="1">
    <citation type="submission" date="2021-04" db="EMBL/GenBank/DDBJ databases">
        <authorList>
            <consortium name="Wellcome Sanger Institute Data Sharing"/>
        </authorList>
    </citation>
    <scope>NUCLEOTIDE SEQUENCE [LARGE SCALE GENOMIC DNA]</scope>
</reference>
<dbReference type="Ensembl" id="ENSSAUT00010029671.1">
    <property type="protein sequence ID" value="ENSSAUP00010028140.1"/>
    <property type="gene ID" value="ENSSAUG00010012100.1"/>
</dbReference>
<comment type="subcellular location">
    <subcellularLocation>
        <location evidence="1">Cytoplasm</location>
        <location evidence="1">Cytoskeleton</location>
    </subcellularLocation>
</comment>
<evidence type="ECO:0000256" key="2">
    <source>
        <dbReference type="ARBA" id="ARBA00009468"/>
    </source>
</evidence>
<dbReference type="GO" id="GO:0007026">
    <property type="term" value="P:negative regulation of microtubule depolymerization"/>
    <property type="evidence" value="ECO:0007669"/>
    <property type="project" value="TreeGrafter"/>
</dbReference>
<accession>A0A671VNX6</accession>
<feature type="region of interest" description="Disordered" evidence="6">
    <location>
        <begin position="198"/>
        <end position="221"/>
    </location>
</feature>
<dbReference type="InParanoid" id="A0A671VNX6"/>
<reference evidence="8" key="2">
    <citation type="submission" date="2025-08" db="UniProtKB">
        <authorList>
            <consortium name="Ensembl"/>
        </authorList>
    </citation>
    <scope>IDENTIFICATION</scope>
</reference>
<feature type="region of interest" description="Disordered" evidence="6">
    <location>
        <begin position="101"/>
        <end position="177"/>
    </location>
</feature>